<name>A0A0S3RQN3_PHAAN</name>
<organism evidence="2 3">
    <name type="scientific">Vigna angularis var. angularis</name>
    <dbReference type="NCBI Taxonomy" id="157739"/>
    <lineage>
        <taxon>Eukaryota</taxon>
        <taxon>Viridiplantae</taxon>
        <taxon>Streptophyta</taxon>
        <taxon>Embryophyta</taxon>
        <taxon>Tracheophyta</taxon>
        <taxon>Spermatophyta</taxon>
        <taxon>Magnoliopsida</taxon>
        <taxon>eudicotyledons</taxon>
        <taxon>Gunneridae</taxon>
        <taxon>Pentapetalae</taxon>
        <taxon>rosids</taxon>
        <taxon>fabids</taxon>
        <taxon>Fabales</taxon>
        <taxon>Fabaceae</taxon>
        <taxon>Papilionoideae</taxon>
        <taxon>50 kb inversion clade</taxon>
        <taxon>NPAAA clade</taxon>
        <taxon>indigoferoid/millettioid clade</taxon>
        <taxon>Phaseoleae</taxon>
        <taxon>Vigna</taxon>
    </lineage>
</organism>
<keyword evidence="3" id="KW-1185">Reference proteome</keyword>
<reference evidence="2 3" key="1">
    <citation type="journal article" date="2015" name="Sci. Rep.">
        <title>The power of single molecule real-time sequencing technology in the de novo assembly of a eukaryotic genome.</title>
        <authorList>
            <person name="Sakai H."/>
            <person name="Naito K."/>
            <person name="Ogiso-Tanaka E."/>
            <person name="Takahashi Y."/>
            <person name="Iseki K."/>
            <person name="Muto C."/>
            <person name="Satou K."/>
            <person name="Teruya K."/>
            <person name="Shiroma A."/>
            <person name="Shimoji M."/>
            <person name="Hirano T."/>
            <person name="Itoh T."/>
            <person name="Kaga A."/>
            <person name="Tomooka N."/>
        </authorList>
    </citation>
    <scope>NUCLEOTIDE SEQUENCE [LARGE SCALE GENOMIC DNA]</scope>
    <source>
        <strain evidence="3">cv. Shumari</strain>
    </source>
</reference>
<accession>A0A0S3RQN3</accession>
<evidence type="ECO:0000313" key="3">
    <source>
        <dbReference type="Proteomes" id="UP000291084"/>
    </source>
</evidence>
<keyword evidence="1" id="KW-1133">Transmembrane helix</keyword>
<feature type="non-terminal residue" evidence="2">
    <location>
        <position position="1"/>
    </location>
</feature>
<dbReference type="AlphaFoldDB" id="A0A0S3RQN3"/>
<sequence length="81" mass="9639">VLIFLFHIAVIVCMYYLLFHLLCVADYLLTFNFRMFLHTSRLLAIHLGKEIIKSFFGRKAYKNILVLYGYLFPCNNNMQNI</sequence>
<keyword evidence="1" id="KW-0472">Membrane</keyword>
<gene>
    <name evidence="2" type="primary">Vigan.03G298000</name>
    <name evidence="2" type="ORF">VIGAN_03298000</name>
</gene>
<protein>
    <submittedName>
        <fullName evidence="2">Uncharacterized protein</fullName>
    </submittedName>
</protein>
<feature type="transmembrane region" description="Helical" evidence="1">
    <location>
        <begin position="6"/>
        <end position="29"/>
    </location>
</feature>
<evidence type="ECO:0000313" key="2">
    <source>
        <dbReference type="EMBL" id="BAT82908.1"/>
    </source>
</evidence>
<dbReference type="EMBL" id="AP015036">
    <property type="protein sequence ID" value="BAT82908.1"/>
    <property type="molecule type" value="Genomic_DNA"/>
</dbReference>
<proteinExistence type="predicted"/>
<dbReference type="Proteomes" id="UP000291084">
    <property type="component" value="Chromosome 3"/>
</dbReference>
<evidence type="ECO:0000256" key="1">
    <source>
        <dbReference type="SAM" id="Phobius"/>
    </source>
</evidence>
<keyword evidence="1" id="KW-0812">Transmembrane</keyword>